<sequence>MSFTHSAIASVPTASGSRYLQQLCKHWAHNLEVAYTPERGTVTFPKDARGADYPGDGLASFGAQAETLEVRVDATSPEQLEGLKGVVARHLDRFAFREAPLTFDWRDVG</sequence>
<comment type="caution">
    <text evidence="1">The sequence shown here is derived from an EMBL/GenBank/DDBJ whole genome shotgun (WGS) entry which is preliminary data.</text>
</comment>
<dbReference type="Pfam" id="PF09981">
    <property type="entry name" value="DUF2218"/>
    <property type="match status" value="1"/>
</dbReference>
<accession>A0A2P7QZ50</accession>
<keyword evidence="2" id="KW-1185">Reference proteome</keyword>
<protein>
    <submittedName>
        <fullName evidence="1">DUF2218 domain-containing protein</fullName>
    </submittedName>
</protein>
<dbReference type="OrthoDB" id="9806511at2"/>
<dbReference type="InterPro" id="IPR014543">
    <property type="entry name" value="UCP028291"/>
</dbReference>
<name>A0A2P7QZ50_9SPHN</name>
<dbReference type="Proteomes" id="UP000241167">
    <property type="component" value="Unassembled WGS sequence"/>
</dbReference>
<dbReference type="Gene3D" id="3.30.310.50">
    <property type="entry name" value="Alpha-D-phosphohexomutase, C-terminal domain"/>
    <property type="match status" value="1"/>
</dbReference>
<dbReference type="AlphaFoldDB" id="A0A2P7QZ50"/>
<reference evidence="1 2" key="1">
    <citation type="submission" date="2018-03" db="EMBL/GenBank/DDBJ databases">
        <title>The draft genome of Sphingosinicella sp. GL-C-18.</title>
        <authorList>
            <person name="Liu L."/>
            <person name="Li L."/>
            <person name="Liang L."/>
            <person name="Zhang X."/>
            <person name="Wang T."/>
        </authorList>
    </citation>
    <scope>NUCLEOTIDE SEQUENCE [LARGE SCALE GENOMIC DNA]</scope>
    <source>
        <strain evidence="1 2">GL-C-18</strain>
    </source>
</reference>
<dbReference type="EMBL" id="PXYI01000001">
    <property type="protein sequence ID" value="PSJ43240.1"/>
    <property type="molecule type" value="Genomic_DNA"/>
</dbReference>
<organism evidence="1 2">
    <name type="scientific">Allosphingosinicella deserti</name>
    <dbReference type="NCBI Taxonomy" id="2116704"/>
    <lineage>
        <taxon>Bacteria</taxon>
        <taxon>Pseudomonadati</taxon>
        <taxon>Pseudomonadota</taxon>
        <taxon>Alphaproteobacteria</taxon>
        <taxon>Sphingomonadales</taxon>
        <taxon>Sphingomonadaceae</taxon>
        <taxon>Allosphingosinicella</taxon>
    </lineage>
</organism>
<dbReference type="PIRSF" id="PIRSF028291">
    <property type="entry name" value="UCP028291"/>
    <property type="match status" value="1"/>
</dbReference>
<proteinExistence type="predicted"/>
<dbReference type="RefSeq" id="WP_106511259.1">
    <property type="nucleotide sequence ID" value="NZ_PXYI01000001.1"/>
</dbReference>
<gene>
    <name evidence="1" type="ORF">C7I55_02340</name>
</gene>
<evidence type="ECO:0000313" key="2">
    <source>
        <dbReference type="Proteomes" id="UP000241167"/>
    </source>
</evidence>
<evidence type="ECO:0000313" key="1">
    <source>
        <dbReference type="EMBL" id="PSJ43240.1"/>
    </source>
</evidence>